<accession>A0A0E3PYI7</accession>
<keyword evidence="2" id="KW-1133">Transmembrane helix</keyword>
<dbReference type="RefSeq" id="WP_011034620.1">
    <property type="nucleotide sequence ID" value="NZ_CP009509.1"/>
</dbReference>
<evidence type="ECO:0000259" key="3">
    <source>
        <dbReference type="Pfam" id="PF24034"/>
    </source>
</evidence>
<dbReference type="SUPFAM" id="SSF46785">
    <property type="entry name" value="Winged helix' DNA-binding domain"/>
    <property type="match status" value="1"/>
</dbReference>
<dbReference type="SUPFAM" id="SSF49464">
    <property type="entry name" value="Carboxypeptidase regulatory domain-like"/>
    <property type="match status" value="1"/>
</dbReference>
<dbReference type="InterPro" id="IPR008969">
    <property type="entry name" value="CarboxyPept-like_regulatory"/>
</dbReference>
<evidence type="ECO:0000256" key="2">
    <source>
        <dbReference type="SAM" id="Phobius"/>
    </source>
</evidence>
<dbReference type="InterPro" id="IPR036388">
    <property type="entry name" value="WH-like_DNA-bd_sf"/>
</dbReference>
<evidence type="ECO:0000256" key="1">
    <source>
        <dbReference type="SAM" id="MobiDB-lite"/>
    </source>
</evidence>
<dbReference type="InterPro" id="IPR055767">
    <property type="entry name" value="DUF7343"/>
</dbReference>
<dbReference type="AlphaFoldDB" id="A0A0E3PYI7"/>
<protein>
    <recommendedName>
        <fullName evidence="3">DUF7343 domain-containing protein</fullName>
    </recommendedName>
</protein>
<feature type="transmembrane region" description="Helical" evidence="2">
    <location>
        <begin position="142"/>
        <end position="160"/>
    </location>
</feature>
<dbReference type="Gene3D" id="2.60.40.1120">
    <property type="entry name" value="Carboxypeptidase-like, regulatory domain"/>
    <property type="match status" value="1"/>
</dbReference>
<feature type="compositionally biased region" description="Low complexity" evidence="1">
    <location>
        <begin position="189"/>
        <end position="226"/>
    </location>
</feature>
<sequence>MNFRKLCKIACVFIFLLFVQGNAVAATIHGSVYEWYTFKPLENSIVEINSTPEQYLVATDAEYSFNLTQGTYLITASYLEDNTIVYQTEEEVIITSDDGDYVHDLLLFPTYQQDLLYQEDFENVDLDLEEETQPETNSQNTILIFAAVALCILLLAGYFIKKGKKNPPGKAAYPPEETRSLTGSEPAVSELISSNPASSESISSKPSSSELIPSHSASSESNSPESENLKAESQMPEYAEPGEGISLEKVSGTNYELSGSHIGDVSEIVIPAQETEIPVQETELSVQKREKLPADSKTSISSLSEEKPDLLSPEVPKSREASLPDDLKEIMDLIRASGNRITQRELRKKSPYSESKVSLMLSDLEERGLIEKFKKGRGNIIRIPDSEILKQGEFLEKKE</sequence>
<keyword evidence="2" id="KW-0472">Membrane</keyword>
<feature type="region of interest" description="Disordered" evidence="1">
    <location>
        <begin position="166"/>
        <end position="239"/>
    </location>
</feature>
<dbReference type="Pfam" id="PF24034">
    <property type="entry name" value="DUF7343"/>
    <property type="match status" value="1"/>
</dbReference>
<dbReference type="Gene3D" id="1.10.10.10">
    <property type="entry name" value="Winged helix-like DNA-binding domain superfamily/Winged helix DNA-binding domain"/>
    <property type="match status" value="1"/>
</dbReference>
<dbReference type="GeneID" id="24851646"/>
<dbReference type="NCBIfam" id="TIGR01167">
    <property type="entry name" value="LPXTG_anchor"/>
    <property type="match status" value="1"/>
</dbReference>
<dbReference type="InterPro" id="IPR036390">
    <property type="entry name" value="WH_DNA-bd_sf"/>
</dbReference>
<dbReference type="EMBL" id="CP009509">
    <property type="protein sequence ID" value="AKB40912.1"/>
    <property type="molecule type" value="Genomic_DNA"/>
</dbReference>
<dbReference type="Proteomes" id="UP000033058">
    <property type="component" value="Chromosome"/>
</dbReference>
<evidence type="ECO:0000313" key="5">
    <source>
        <dbReference type="Proteomes" id="UP000033058"/>
    </source>
</evidence>
<evidence type="ECO:0000313" key="4">
    <source>
        <dbReference type="EMBL" id="AKB40912.1"/>
    </source>
</evidence>
<feature type="domain" description="DUF7343" evidence="3">
    <location>
        <begin position="325"/>
        <end position="384"/>
    </location>
</feature>
<keyword evidence="2" id="KW-0812">Transmembrane</keyword>
<dbReference type="HOGENOM" id="CLU_062160_0_0_2"/>
<gene>
    <name evidence="4" type="ORF">MSMAW_1921</name>
</gene>
<organism evidence="4 5">
    <name type="scientific">Methanosarcina mazei WWM610</name>
    <dbReference type="NCBI Taxonomy" id="1434117"/>
    <lineage>
        <taxon>Archaea</taxon>
        <taxon>Methanobacteriati</taxon>
        <taxon>Methanobacteriota</taxon>
        <taxon>Stenosarchaea group</taxon>
        <taxon>Methanomicrobia</taxon>
        <taxon>Methanosarcinales</taxon>
        <taxon>Methanosarcinaceae</taxon>
        <taxon>Methanosarcina</taxon>
    </lineage>
</organism>
<proteinExistence type="predicted"/>
<feature type="region of interest" description="Disordered" evidence="1">
    <location>
        <begin position="275"/>
        <end position="324"/>
    </location>
</feature>
<dbReference type="PATRIC" id="fig|1434117.4.peg.2456"/>
<reference evidence="4 5" key="1">
    <citation type="submission" date="2014-07" db="EMBL/GenBank/DDBJ databases">
        <title>Methanogenic archaea and the global carbon cycle.</title>
        <authorList>
            <person name="Henriksen J.R."/>
            <person name="Luke J."/>
            <person name="Reinhart S."/>
            <person name="Benedict M.N."/>
            <person name="Youngblut N.D."/>
            <person name="Metcalf M.E."/>
            <person name="Whitaker R.J."/>
            <person name="Metcalf W.W."/>
        </authorList>
    </citation>
    <scope>NUCLEOTIDE SEQUENCE [LARGE SCALE GENOMIC DNA]</scope>
    <source>
        <strain evidence="4 5">WWM610</strain>
    </source>
</reference>
<name>A0A0E3PYI7_METMZ</name>